<dbReference type="GO" id="GO:0007165">
    <property type="term" value="P:signal transduction"/>
    <property type="evidence" value="ECO:0007669"/>
    <property type="project" value="InterPro"/>
</dbReference>
<dbReference type="Proteomes" id="UP000246085">
    <property type="component" value="Chromosome BRAD3257"/>
</dbReference>
<evidence type="ECO:0000256" key="1">
    <source>
        <dbReference type="SAM" id="MobiDB-lite"/>
    </source>
</evidence>
<proteinExistence type="predicted"/>
<feature type="region of interest" description="Disordered" evidence="1">
    <location>
        <begin position="517"/>
        <end position="546"/>
    </location>
</feature>
<evidence type="ECO:0000313" key="3">
    <source>
        <dbReference type="EMBL" id="SPP92769.1"/>
    </source>
</evidence>
<evidence type="ECO:0000259" key="2">
    <source>
        <dbReference type="Pfam" id="PF13676"/>
    </source>
</evidence>
<dbReference type="SUPFAM" id="SSF52200">
    <property type="entry name" value="Toll/Interleukin receptor TIR domain"/>
    <property type="match status" value="1"/>
</dbReference>
<dbReference type="RefSeq" id="WP_160118760.1">
    <property type="nucleotide sequence ID" value="NZ_LS398110.1"/>
</dbReference>
<evidence type="ECO:0000313" key="4">
    <source>
        <dbReference type="Proteomes" id="UP000246085"/>
    </source>
</evidence>
<organism evidence="3 4">
    <name type="scientific">Bradyrhizobium vignae</name>
    <dbReference type="NCBI Taxonomy" id="1549949"/>
    <lineage>
        <taxon>Bacteria</taxon>
        <taxon>Pseudomonadati</taxon>
        <taxon>Pseudomonadota</taxon>
        <taxon>Alphaproteobacteria</taxon>
        <taxon>Hyphomicrobiales</taxon>
        <taxon>Nitrobacteraceae</taxon>
        <taxon>Bradyrhizobium</taxon>
    </lineage>
</organism>
<dbReference type="EMBL" id="LS398110">
    <property type="protein sequence ID" value="SPP92769.1"/>
    <property type="molecule type" value="Genomic_DNA"/>
</dbReference>
<dbReference type="InterPro" id="IPR000157">
    <property type="entry name" value="TIR_dom"/>
</dbReference>
<dbReference type="InterPro" id="IPR035897">
    <property type="entry name" value="Toll_tir_struct_dom_sf"/>
</dbReference>
<dbReference type="KEGG" id="bvz:BRAD3257_1647"/>
<protein>
    <recommendedName>
        <fullName evidence="2">TIR domain-containing protein</fullName>
    </recommendedName>
</protein>
<dbReference type="AlphaFoldDB" id="A0A2U3PUH1"/>
<name>A0A2U3PUH1_9BRAD</name>
<dbReference type="Gene3D" id="3.40.50.10140">
    <property type="entry name" value="Toll/interleukin-1 receptor homology (TIR) domain"/>
    <property type="match status" value="1"/>
</dbReference>
<reference evidence="3 4" key="1">
    <citation type="submission" date="2018-03" db="EMBL/GenBank/DDBJ databases">
        <authorList>
            <person name="Gully D."/>
        </authorList>
    </citation>
    <scope>NUCLEOTIDE SEQUENCE [LARGE SCALE GENOMIC DNA]</scope>
    <source>
        <strain evidence="3">ORS3257</strain>
    </source>
</reference>
<gene>
    <name evidence="3" type="ORF">BRAD3257_1647</name>
</gene>
<sequence length="546" mass="61037">MSETLSEVPAQSVAAVNVNPVRLFFSYAREDSDIVAAFYKAFEDLGDSVFRNIRVFRDTSSVAASMLISATIREALEETDYLVVFYTGTLKRSHSWTGIEVGFFEALMEADIKREKSTSRKIIPIYIDHPPTALNEIQGISINIEKQDLNLGTDDYKKRVLADPDTANGLLARFLKEVAHKAEEGLPPLANRDPVSIDGETAARIKRIETEIVPGIKVAMFHCLGNRVARSSIEQRLIEIEFFEARDAPRAPGIPDTAKLTEQGGAFGLFKIDRLDGMILWKDFCGELTKQNSADAAATIRAIERVFETALSEGSNVDNDQLVRAPKDGKLYRVLVTRHFDYFNGRKVVHMYFIEKLKRGDHGKAETVTLLAFLNVAARYRAIFIEADSAISPEAFKLETDPLELQSKVRLLQKEIILIEDDAAQMKLDDHAALLTLHGNRANVADASENTTTWQTIRRELFDASARILAVQGTDAAYPQARRNFLKVLDSFGEAARKINTQIASLSMEQLARYFKNAKRRKGKAASRSRAPAKTKRASPKKRPRA</sequence>
<feature type="domain" description="TIR" evidence="2">
    <location>
        <begin position="24"/>
        <end position="143"/>
    </location>
</feature>
<accession>A0A2U3PUH1</accession>
<dbReference type="Pfam" id="PF13676">
    <property type="entry name" value="TIR_2"/>
    <property type="match status" value="1"/>
</dbReference>